<sequence length="78" mass="8364">MVGAAEMDLGSRGCLTCISQSAAPAVLCRLSYSDTRNHSEKCWIAVKGGVKLVVAGHETTKWELSANNHTSSIPPTRY</sequence>
<protein>
    <submittedName>
        <fullName evidence="1">Uncharacterized protein</fullName>
    </submittedName>
</protein>
<proteinExistence type="predicted"/>
<name>A0A1Y2D391_9FUNG</name>
<comment type="caution">
    <text evidence="1">The sequence shown here is derived from an EMBL/GenBank/DDBJ whole genome shotgun (WGS) entry which is preliminary data.</text>
</comment>
<evidence type="ECO:0000313" key="1">
    <source>
        <dbReference type="EMBL" id="ORY53761.1"/>
    </source>
</evidence>
<evidence type="ECO:0000313" key="2">
    <source>
        <dbReference type="Proteomes" id="UP000193642"/>
    </source>
</evidence>
<organism evidence="1 2">
    <name type="scientific">Rhizoclosmatium globosum</name>
    <dbReference type="NCBI Taxonomy" id="329046"/>
    <lineage>
        <taxon>Eukaryota</taxon>
        <taxon>Fungi</taxon>
        <taxon>Fungi incertae sedis</taxon>
        <taxon>Chytridiomycota</taxon>
        <taxon>Chytridiomycota incertae sedis</taxon>
        <taxon>Chytridiomycetes</taxon>
        <taxon>Chytridiales</taxon>
        <taxon>Chytriomycetaceae</taxon>
        <taxon>Rhizoclosmatium</taxon>
    </lineage>
</organism>
<accession>A0A1Y2D391</accession>
<dbReference type="Proteomes" id="UP000193642">
    <property type="component" value="Unassembled WGS sequence"/>
</dbReference>
<keyword evidence="2" id="KW-1185">Reference proteome</keyword>
<reference evidence="1 2" key="1">
    <citation type="submission" date="2016-07" db="EMBL/GenBank/DDBJ databases">
        <title>Pervasive Adenine N6-methylation of Active Genes in Fungi.</title>
        <authorList>
            <consortium name="DOE Joint Genome Institute"/>
            <person name="Mondo S.J."/>
            <person name="Dannebaum R.O."/>
            <person name="Kuo R.C."/>
            <person name="Labutti K."/>
            <person name="Haridas S."/>
            <person name="Kuo A."/>
            <person name="Salamov A."/>
            <person name="Ahrendt S.R."/>
            <person name="Lipzen A."/>
            <person name="Sullivan W."/>
            <person name="Andreopoulos W.B."/>
            <person name="Clum A."/>
            <person name="Lindquist E."/>
            <person name="Daum C."/>
            <person name="Ramamoorthy G.K."/>
            <person name="Gryganskyi A."/>
            <person name="Culley D."/>
            <person name="Magnuson J.K."/>
            <person name="James T.Y."/>
            <person name="O'Malley M.A."/>
            <person name="Stajich J.E."/>
            <person name="Spatafora J.W."/>
            <person name="Visel A."/>
            <person name="Grigoriev I.V."/>
        </authorList>
    </citation>
    <scope>NUCLEOTIDE SEQUENCE [LARGE SCALE GENOMIC DNA]</scope>
    <source>
        <strain evidence="1 2">JEL800</strain>
    </source>
</reference>
<dbReference type="AlphaFoldDB" id="A0A1Y2D391"/>
<dbReference type="EMBL" id="MCGO01000001">
    <property type="protein sequence ID" value="ORY53761.1"/>
    <property type="molecule type" value="Genomic_DNA"/>
</dbReference>
<gene>
    <name evidence="1" type="ORF">BCR33DRAFT_711123</name>
</gene>